<protein>
    <submittedName>
        <fullName evidence="2">FmdE, Molybdenum formylmethanofuran dehydrogenase operon</fullName>
    </submittedName>
</protein>
<dbReference type="Pfam" id="PF02663">
    <property type="entry name" value="FmdE"/>
    <property type="match status" value="1"/>
</dbReference>
<keyword evidence="3" id="KW-1185">Reference proteome</keyword>
<dbReference type="Proteomes" id="UP000266178">
    <property type="component" value="Unassembled WGS sequence"/>
</dbReference>
<dbReference type="InterPro" id="IPR003814">
    <property type="entry name" value="FmdEsu_dom"/>
</dbReference>
<dbReference type="InterPro" id="IPR053194">
    <property type="entry name" value="tRNA_methyltr_O"/>
</dbReference>
<evidence type="ECO:0000313" key="3">
    <source>
        <dbReference type="Proteomes" id="UP000266178"/>
    </source>
</evidence>
<accession>A0A399F756</accession>
<gene>
    <name evidence="2" type="ORF">Mgrana_02599</name>
</gene>
<comment type="caution">
    <text evidence="2">The sequence shown here is derived from an EMBL/GenBank/DDBJ whole genome shotgun (WGS) entry which is preliminary data.</text>
</comment>
<evidence type="ECO:0000313" key="2">
    <source>
        <dbReference type="EMBL" id="RIH91476.1"/>
    </source>
</evidence>
<dbReference type="EMBL" id="QWLB01000041">
    <property type="protein sequence ID" value="RIH91476.1"/>
    <property type="molecule type" value="Genomic_DNA"/>
</dbReference>
<dbReference type="PANTHER" id="PTHR39418">
    <property type="entry name" value="DEHYDROGENASE-RELATED"/>
    <property type="match status" value="1"/>
</dbReference>
<dbReference type="SUPFAM" id="SSF143555">
    <property type="entry name" value="FwdE-like"/>
    <property type="match status" value="1"/>
</dbReference>
<dbReference type="PANTHER" id="PTHR39418:SF1">
    <property type="entry name" value="DEHYDROGENASE"/>
    <property type="match status" value="1"/>
</dbReference>
<dbReference type="AlphaFoldDB" id="A0A399F756"/>
<name>A0A399F756_9DEIN</name>
<sequence>MGVWAGELLGLELPQKGKRLLVVVETDGCFADGVSVATGCWLGRRTMRLLDYGRVAATFVDTQSLRGMRLAPRPGLREQVQQGRRLGQRRWDAYMEAYQELSAEELFRLEWEPSLDWVGELVGKPSQRAVCAGCGEEVLNGREVRGEGLVLCRACAGVSPYQPAGRPPGGR</sequence>
<dbReference type="Gene3D" id="3.30.1330.130">
    <property type="match status" value="1"/>
</dbReference>
<evidence type="ECO:0000259" key="1">
    <source>
        <dbReference type="Pfam" id="PF02663"/>
    </source>
</evidence>
<proteinExistence type="predicted"/>
<reference evidence="2 3" key="1">
    <citation type="submission" date="2018-08" db="EMBL/GenBank/DDBJ databases">
        <title>Meiothermus granaticius genome AF-68 sequencing project.</title>
        <authorList>
            <person name="Da Costa M.S."/>
            <person name="Albuquerque L."/>
            <person name="Raposo P."/>
            <person name="Froufe H.J.C."/>
            <person name="Barroso C.S."/>
            <person name="Egas C."/>
        </authorList>
    </citation>
    <scope>NUCLEOTIDE SEQUENCE [LARGE SCALE GENOMIC DNA]</scope>
    <source>
        <strain evidence="2 3">AF-68</strain>
    </source>
</reference>
<organism evidence="2 3">
    <name type="scientific">Meiothermus granaticius NBRC 107808</name>
    <dbReference type="NCBI Taxonomy" id="1227551"/>
    <lineage>
        <taxon>Bacteria</taxon>
        <taxon>Thermotogati</taxon>
        <taxon>Deinococcota</taxon>
        <taxon>Deinococci</taxon>
        <taxon>Thermales</taxon>
        <taxon>Thermaceae</taxon>
        <taxon>Meiothermus</taxon>
    </lineage>
</organism>
<feature type="domain" description="Formylmethanofuran dehydrogenase subunit E" evidence="1">
    <location>
        <begin position="1"/>
        <end position="107"/>
    </location>
</feature>